<evidence type="ECO:0000256" key="5">
    <source>
        <dbReference type="ARBA" id="ARBA00023163"/>
    </source>
</evidence>
<evidence type="ECO:0000256" key="1">
    <source>
        <dbReference type="ARBA" id="ARBA00022491"/>
    </source>
</evidence>
<dbReference type="OrthoDB" id="9802947at2"/>
<dbReference type="NCBIfam" id="NF001978">
    <property type="entry name" value="PRK00767.1"/>
    <property type="match status" value="1"/>
</dbReference>
<dbReference type="InterPro" id="IPR016161">
    <property type="entry name" value="Ald_DH/histidinol_DH"/>
</dbReference>
<accession>A0A0C6F7Z7</accession>
<dbReference type="InterPro" id="IPR001647">
    <property type="entry name" value="HTH_TetR"/>
</dbReference>
<name>A0A0C6F7Z7_9HYPH</name>
<dbReference type="Gene3D" id="3.40.309.10">
    <property type="entry name" value="Aldehyde Dehydrogenase, Chain A, domain 2"/>
    <property type="match status" value="1"/>
</dbReference>
<evidence type="ECO:0000256" key="6">
    <source>
        <dbReference type="PROSITE-ProRule" id="PRU00335"/>
    </source>
</evidence>
<evidence type="ECO:0000259" key="7">
    <source>
        <dbReference type="PROSITE" id="PS50977"/>
    </source>
</evidence>
<feature type="DNA-binding region" description="H-T-H motif" evidence="6">
    <location>
        <begin position="43"/>
        <end position="62"/>
    </location>
</feature>
<dbReference type="Pfam" id="PF00440">
    <property type="entry name" value="TetR_N"/>
    <property type="match status" value="1"/>
</dbReference>
<dbReference type="InterPro" id="IPR015590">
    <property type="entry name" value="Aldehyde_DH_dom"/>
</dbReference>
<dbReference type="RefSeq" id="WP_060850114.1">
    <property type="nucleotide sequence ID" value="NZ_AP014705.1"/>
</dbReference>
<evidence type="ECO:0000313" key="8">
    <source>
        <dbReference type="EMBL" id="BAQ48946.1"/>
    </source>
</evidence>
<gene>
    <name evidence="8" type="primary">acrR</name>
    <name evidence="8" type="ORF">Maq22A_1p33255</name>
</gene>
<dbReference type="Gene3D" id="3.40.605.10">
    <property type="entry name" value="Aldehyde Dehydrogenase, Chain A, domain 1"/>
    <property type="match status" value="1"/>
</dbReference>
<dbReference type="GO" id="GO:0003677">
    <property type="term" value="F:DNA binding"/>
    <property type="evidence" value="ECO:0007669"/>
    <property type="project" value="UniProtKB-UniRule"/>
</dbReference>
<evidence type="ECO:0000256" key="4">
    <source>
        <dbReference type="ARBA" id="ARBA00023125"/>
    </source>
</evidence>
<evidence type="ECO:0000256" key="2">
    <source>
        <dbReference type="ARBA" id="ARBA00023002"/>
    </source>
</evidence>
<dbReference type="GO" id="GO:0016620">
    <property type="term" value="F:oxidoreductase activity, acting on the aldehyde or oxo group of donors, NAD or NADP as acceptor"/>
    <property type="evidence" value="ECO:0007669"/>
    <property type="project" value="InterPro"/>
</dbReference>
<keyword evidence="3" id="KW-0805">Transcription regulation</keyword>
<dbReference type="InterPro" id="IPR016163">
    <property type="entry name" value="Ald_DH_C"/>
</dbReference>
<dbReference type="PATRIC" id="fig|270351.10.peg.5968"/>
<organism evidence="8 9">
    <name type="scientific">Methylobacterium aquaticum</name>
    <dbReference type="NCBI Taxonomy" id="270351"/>
    <lineage>
        <taxon>Bacteria</taxon>
        <taxon>Pseudomonadati</taxon>
        <taxon>Pseudomonadota</taxon>
        <taxon>Alphaproteobacteria</taxon>
        <taxon>Hyphomicrobiales</taxon>
        <taxon>Methylobacteriaceae</taxon>
        <taxon>Methylobacterium</taxon>
    </lineage>
</organism>
<dbReference type="Proteomes" id="UP000061432">
    <property type="component" value="Plasmid pMaq22A_1p"/>
</dbReference>
<dbReference type="Pfam" id="PF00171">
    <property type="entry name" value="Aldedh"/>
    <property type="match status" value="2"/>
</dbReference>
<dbReference type="InterPro" id="IPR016162">
    <property type="entry name" value="Ald_DH_N"/>
</dbReference>
<keyword evidence="2" id="KW-0560">Oxidoreductase</keyword>
<evidence type="ECO:0000313" key="9">
    <source>
        <dbReference type="Proteomes" id="UP000061432"/>
    </source>
</evidence>
<dbReference type="InterPro" id="IPR039538">
    <property type="entry name" value="BetI_C"/>
</dbReference>
<dbReference type="InterPro" id="IPR036271">
    <property type="entry name" value="Tet_transcr_reg_TetR-rel_C_sf"/>
</dbReference>
<dbReference type="PROSITE" id="PS50977">
    <property type="entry name" value="HTH_TETR_2"/>
    <property type="match status" value="1"/>
</dbReference>
<dbReference type="SUPFAM" id="SSF48498">
    <property type="entry name" value="Tetracyclin repressor-like, C-terminal domain"/>
    <property type="match status" value="1"/>
</dbReference>
<feature type="domain" description="HTH tetR-type" evidence="7">
    <location>
        <begin position="20"/>
        <end position="80"/>
    </location>
</feature>
<keyword evidence="8" id="KW-0614">Plasmid</keyword>
<dbReference type="InterPro" id="IPR009057">
    <property type="entry name" value="Homeodomain-like_sf"/>
</dbReference>
<proteinExistence type="predicted"/>
<dbReference type="SUPFAM" id="SSF46689">
    <property type="entry name" value="Homeodomain-like"/>
    <property type="match status" value="1"/>
</dbReference>
<dbReference type="Gene3D" id="1.10.357.10">
    <property type="entry name" value="Tetracycline Repressor, domain 2"/>
    <property type="match status" value="1"/>
</dbReference>
<dbReference type="SUPFAM" id="SSF53720">
    <property type="entry name" value="ALDH-like"/>
    <property type="match status" value="1"/>
</dbReference>
<dbReference type="KEGG" id="maqu:Maq22A_1p33255"/>
<reference evidence="9" key="2">
    <citation type="submission" date="2015-01" db="EMBL/GenBank/DDBJ databases">
        <title>Complete genome sequence of Methylobacterium aquaticum strain 22A.</title>
        <authorList>
            <person name="Tani A."/>
            <person name="Ogura Y."/>
            <person name="Hayashi T."/>
        </authorList>
    </citation>
    <scope>NUCLEOTIDE SEQUENCE [LARGE SCALE GENOMIC DNA]</scope>
    <source>
        <strain evidence="9">MA-22A</strain>
        <plasmid evidence="9">Plasmid pMaq22A_1p DNA</plasmid>
    </source>
</reference>
<sequence length="672" mass="70722">MNRQESRRETRQETLQSFEAARRRHLIEATIETLAEVGFKAASLSEIARRANVSTGLFAHYFGDKDGLLEATLRFMAARLARATAARLAAATTRRDRLFAVGDAALADEEFDRRTSAVWLAFWGQITHSTRFQRVQHVYQRRMVTNLSHALRGLVPEECVAIYATMISAMIDGLWLRSHVAAGRDGSEGDAARARRTVHALVDGLLAGTSLRPGSGEAPAIRVSRPADATPLVRHVSPATGEEMARFSPARATEIDRAVEDAHRGLSAWKALGAPGRGRVLRLCAERLRAEGADLARLESRETGRPLRHTAGRDLAEALRLLDAAAALAEGSGTTWTDLGDGRVARLRRAPAGVVGTVLHWSAPVPGLCVRADALARGNALVACADPRATRTLSHLAALLVGAGFPEGVLTVLAGDAESARLLRGHPGLIAEPDPSRGADDLDLGAGIGAPKAGTIVLPGADPARVAAAILGGGRNWTGSTFASQARLHVHAQALPGLLDALRAGAAAMRAGDPLDGATEIGPLVSRELGTGLDAALAADLAAGARLVAGRPPGSAWPGFLVLDRCTEAMRLVRGHAFACVVAPIPFDDERALAARLALERGHGGEARSFGLFSGDPGRAWHLADALEADLCVIDGDRPGRDARAGSLDRADAGWELDRALRVVGPIFGPAG</sequence>
<keyword evidence="4 6" id="KW-0238">DNA-binding</keyword>
<reference evidence="8 9" key="1">
    <citation type="journal article" date="2015" name="Genome Announc.">
        <title>Complete Genome Sequence of Methylobacterium aquaticum Strain 22A, Isolated from Racomitrium japonicum Moss.</title>
        <authorList>
            <person name="Tani A."/>
            <person name="Ogura Y."/>
            <person name="Hayashi T."/>
            <person name="Kimbara K."/>
        </authorList>
    </citation>
    <scope>NUCLEOTIDE SEQUENCE [LARGE SCALE GENOMIC DNA]</scope>
    <source>
        <strain evidence="8 9">MA-22A</strain>
        <plasmid evidence="9">Plasmid pMaq22A_1p DNA</plasmid>
    </source>
</reference>
<keyword evidence="1" id="KW-0678">Repressor</keyword>
<evidence type="ECO:0000256" key="3">
    <source>
        <dbReference type="ARBA" id="ARBA00023015"/>
    </source>
</evidence>
<dbReference type="Pfam" id="PF13977">
    <property type="entry name" value="TetR_C_6"/>
    <property type="match status" value="1"/>
</dbReference>
<keyword evidence="5" id="KW-0804">Transcription</keyword>
<dbReference type="EMBL" id="AP014705">
    <property type="protein sequence ID" value="BAQ48946.1"/>
    <property type="molecule type" value="Genomic_DNA"/>
</dbReference>
<protein>
    <submittedName>
        <fullName evidence="8">Putative transcriptional regulator, TetR family</fullName>
    </submittedName>
</protein>
<geneLocation type="plasmid" evidence="9">
    <name>pMaq22A_1p DNA</name>
</geneLocation>
<dbReference type="AlphaFoldDB" id="A0A0C6F7Z7"/>
<dbReference type="PANTHER" id="PTHR11699">
    <property type="entry name" value="ALDEHYDE DEHYDROGENASE-RELATED"/>
    <property type="match status" value="1"/>
</dbReference>